<keyword evidence="3" id="KW-1185">Reference proteome</keyword>
<dbReference type="PANTHER" id="PTHR43283">
    <property type="entry name" value="BETA-LACTAMASE-RELATED"/>
    <property type="match status" value="1"/>
</dbReference>
<sequence>MPTLSVTGKEALDRLLARAAGEKKLPNFVFGATNLDDELYFRGSGTRVFDDPASGELTPDSIFWICSQTKFISAIAALQLVEQGKVSLDTPVSDYLPHFKNVGVITSAQKPNLKATEIDVTLMHVLNHSSGLFYGLEIPNPTYLLPTPYSSSQDGEDATDRFLDKIKEGRNGIPLAFEPGTNFVYGWSSDIVGFIVEKVSGQSLEEYCKKNIFEPLGMKTSFYLTPELKEHLVALSLRQADGELIRFVNQTPLIERDPSKVRVHFGGIGLYSSLHDYLTLLRHLLQVQAGRPVSVNPILKAATIDTLFVPTLTEEGSKSVSALIVLPDVSWSTGCAVTTADWPGKRKKGSGFWSGWASTYYFLDPSTGVAAVFGTQLCGPFDAETFKLYNEFEEALYAGLESS</sequence>
<dbReference type="AlphaFoldDB" id="A0A0C9WHA8"/>
<dbReference type="PANTHER" id="PTHR43283:SF3">
    <property type="entry name" value="BETA-LACTAMASE FAMILY PROTEIN (AFU_ORTHOLOGUE AFUA_5G07500)"/>
    <property type="match status" value="1"/>
</dbReference>
<dbReference type="Pfam" id="PF00144">
    <property type="entry name" value="Beta-lactamase"/>
    <property type="match status" value="1"/>
</dbReference>
<feature type="domain" description="Beta-lactamase-related" evidence="1">
    <location>
        <begin position="12"/>
        <end position="379"/>
    </location>
</feature>
<evidence type="ECO:0000259" key="1">
    <source>
        <dbReference type="Pfam" id="PF00144"/>
    </source>
</evidence>
<dbReference type="InterPro" id="IPR001466">
    <property type="entry name" value="Beta-lactam-related"/>
</dbReference>
<proteinExistence type="predicted"/>
<dbReference type="SUPFAM" id="SSF56601">
    <property type="entry name" value="beta-lactamase/transpeptidase-like"/>
    <property type="match status" value="1"/>
</dbReference>
<evidence type="ECO:0000313" key="2">
    <source>
        <dbReference type="EMBL" id="KIJ90869.1"/>
    </source>
</evidence>
<dbReference type="InterPro" id="IPR050789">
    <property type="entry name" value="Diverse_Enzym_Activities"/>
</dbReference>
<dbReference type="Proteomes" id="UP000054477">
    <property type="component" value="Unassembled WGS sequence"/>
</dbReference>
<dbReference type="Gene3D" id="3.40.710.10">
    <property type="entry name" value="DD-peptidase/beta-lactamase superfamily"/>
    <property type="match status" value="1"/>
</dbReference>
<reference evidence="3" key="2">
    <citation type="submission" date="2015-01" db="EMBL/GenBank/DDBJ databases">
        <title>Evolutionary Origins and Diversification of the Mycorrhizal Mutualists.</title>
        <authorList>
            <consortium name="DOE Joint Genome Institute"/>
            <consortium name="Mycorrhizal Genomics Consortium"/>
            <person name="Kohler A."/>
            <person name="Kuo A."/>
            <person name="Nagy L.G."/>
            <person name="Floudas D."/>
            <person name="Copeland A."/>
            <person name="Barry K.W."/>
            <person name="Cichocki N."/>
            <person name="Veneault-Fourrey C."/>
            <person name="LaButti K."/>
            <person name="Lindquist E.A."/>
            <person name="Lipzen A."/>
            <person name="Lundell T."/>
            <person name="Morin E."/>
            <person name="Murat C."/>
            <person name="Riley R."/>
            <person name="Ohm R."/>
            <person name="Sun H."/>
            <person name="Tunlid A."/>
            <person name="Henrissat B."/>
            <person name="Grigoriev I.V."/>
            <person name="Hibbett D.S."/>
            <person name="Martin F."/>
        </authorList>
    </citation>
    <scope>NUCLEOTIDE SEQUENCE [LARGE SCALE GENOMIC DNA]</scope>
    <source>
        <strain evidence="3">LaAM-08-1</strain>
    </source>
</reference>
<gene>
    <name evidence="2" type="ORF">K443DRAFT_657382</name>
</gene>
<organism evidence="2 3">
    <name type="scientific">Laccaria amethystina LaAM-08-1</name>
    <dbReference type="NCBI Taxonomy" id="1095629"/>
    <lineage>
        <taxon>Eukaryota</taxon>
        <taxon>Fungi</taxon>
        <taxon>Dikarya</taxon>
        <taxon>Basidiomycota</taxon>
        <taxon>Agaricomycotina</taxon>
        <taxon>Agaricomycetes</taxon>
        <taxon>Agaricomycetidae</taxon>
        <taxon>Agaricales</taxon>
        <taxon>Agaricineae</taxon>
        <taxon>Hydnangiaceae</taxon>
        <taxon>Laccaria</taxon>
    </lineage>
</organism>
<evidence type="ECO:0000313" key="3">
    <source>
        <dbReference type="Proteomes" id="UP000054477"/>
    </source>
</evidence>
<dbReference type="EMBL" id="KN839097">
    <property type="protein sequence ID" value="KIJ90869.1"/>
    <property type="molecule type" value="Genomic_DNA"/>
</dbReference>
<dbReference type="OrthoDB" id="428260at2759"/>
<dbReference type="InterPro" id="IPR012338">
    <property type="entry name" value="Beta-lactam/transpept-like"/>
</dbReference>
<dbReference type="STRING" id="1095629.A0A0C9WHA8"/>
<protein>
    <recommendedName>
        <fullName evidence="1">Beta-lactamase-related domain-containing protein</fullName>
    </recommendedName>
</protein>
<dbReference type="HOGENOM" id="CLU_020027_11_1_1"/>
<reference evidence="2 3" key="1">
    <citation type="submission" date="2014-04" db="EMBL/GenBank/DDBJ databases">
        <authorList>
            <consortium name="DOE Joint Genome Institute"/>
            <person name="Kuo A."/>
            <person name="Kohler A."/>
            <person name="Nagy L.G."/>
            <person name="Floudas D."/>
            <person name="Copeland A."/>
            <person name="Barry K.W."/>
            <person name="Cichocki N."/>
            <person name="Veneault-Fourrey C."/>
            <person name="LaButti K."/>
            <person name="Lindquist E.A."/>
            <person name="Lipzen A."/>
            <person name="Lundell T."/>
            <person name="Morin E."/>
            <person name="Murat C."/>
            <person name="Sun H."/>
            <person name="Tunlid A."/>
            <person name="Henrissat B."/>
            <person name="Grigoriev I.V."/>
            <person name="Hibbett D.S."/>
            <person name="Martin F."/>
            <person name="Nordberg H.P."/>
            <person name="Cantor M.N."/>
            <person name="Hua S.X."/>
        </authorList>
    </citation>
    <scope>NUCLEOTIDE SEQUENCE [LARGE SCALE GENOMIC DNA]</scope>
    <source>
        <strain evidence="2 3">LaAM-08-1</strain>
    </source>
</reference>
<name>A0A0C9WHA8_9AGAR</name>
<accession>A0A0C9WHA8</accession>